<dbReference type="Pfam" id="PF01409">
    <property type="entry name" value="tRNA-synt_2d"/>
    <property type="match status" value="1"/>
</dbReference>
<dbReference type="CDD" id="cd00496">
    <property type="entry name" value="PheRS_alpha_core"/>
    <property type="match status" value="1"/>
</dbReference>
<keyword evidence="6" id="KW-0963">Cytoplasm</keyword>
<dbReference type="Gene3D" id="1.10.10.2330">
    <property type="match status" value="1"/>
</dbReference>
<dbReference type="InterPro" id="IPR002319">
    <property type="entry name" value="Phenylalanyl-tRNA_Synthase"/>
</dbReference>
<evidence type="ECO:0000256" key="8">
    <source>
        <dbReference type="ARBA" id="ARBA00022723"/>
    </source>
</evidence>
<keyword evidence="13" id="KW-0030">Aminoacyl-tRNA synthetase</keyword>
<comment type="similarity">
    <text evidence="3">Belongs to the class-II aminoacyl-tRNA synthetase family. Phe-tRNA synthetase alpha subunit type 2 subfamily.</text>
</comment>
<protein>
    <recommendedName>
        <fullName evidence="5">phenylalanine--tRNA ligase</fullName>
        <ecNumber evidence="5">6.1.1.20</ecNumber>
    </recommendedName>
    <alternativeName>
        <fullName evidence="14">Phenylalanyl-tRNA synthetase alpha subunit</fullName>
    </alternativeName>
</protein>
<evidence type="ECO:0000256" key="14">
    <source>
        <dbReference type="ARBA" id="ARBA00030612"/>
    </source>
</evidence>
<dbReference type="GO" id="GO:0046872">
    <property type="term" value="F:metal ion binding"/>
    <property type="evidence" value="ECO:0007669"/>
    <property type="project" value="UniProtKB-KW"/>
</dbReference>
<dbReference type="InterPro" id="IPR040724">
    <property type="entry name" value="PheRS_DBD1"/>
</dbReference>
<evidence type="ECO:0000256" key="12">
    <source>
        <dbReference type="ARBA" id="ARBA00022917"/>
    </source>
</evidence>
<evidence type="ECO:0000313" key="17">
    <source>
        <dbReference type="EMBL" id="NOV48592.1"/>
    </source>
</evidence>
<dbReference type="Gene3D" id="3.30.930.10">
    <property type="entry name" value="Bira Bifunctional Protein, Domain 2"/>
    <property type="match status" value="1"/>
</dbReference>
<comment type="subcellular location">
    <subcellularLocation>
        <location evidence="2">Cytoplasm</location>
    </subcellularLocation>
</comment>
<dbReference type="Gene3D" id="1.10.10.2320">
    <property type="match status" value="1"/>
</dbReference>
<keyword evidence="12" id="KW-0648">Protein biosynthesis</keyword>
<keyword evidence="11" id="KW-0460">Magnesium</keyword>
<dbReference type="PROSITE" id="PS50862">
    <property type="entry name" value="AA_TRNA_LIGASE_II"/>
    <property type="match status" value="1"/>
</dbReference>
<dbReference type="InterPro" id="IPR040586">
    <property type="entry name" value="PheRS_DBD2"/>
</dbReference>
<reference evidence="17" key="1">
    <citation type="submission" date="2020-03" db="EMBL/GenBank/DDBJ databases">
        <title>Transcriptomic Profiling of the Digestive Tract of the Rat Flea, Xenopsylla cheopis, Following Blood Feeding and Infection with Yersinia pestis.</title>
        <authorList>
            <person name="Bland D.M."/>
            <person name="Martens C.A."/>
            <person name="Virtaneva K."/>
            <person name="Kanakabandi K."/>
            <person name="Long D."/>
            <person name="Rosenke R."/>
            <person name="Saturday G.A."/>
            <person name="Hoyt F.H."/>
            <person name="Bruno D.P."/>
            <person name="Ribeiro J.M.C."/>
            <person name="Hinnebusch J."/>
        </authorList>
    </citation>
    <scope>NUCLEOTIDE SEQUENCE</scope>
</reference>
<dbReference type="AlphaFoldDB" id="A0A6M2DQY0"/>
<keyword evidence="9" id="KW-0547">Nucleotide-binding</keyword>
<evidence type="ECO:0000256" key="15">
    <source>
        <dbReference type="ARBA" id="ARBA00049255"/>
    </source>
</evidence>
<evidence type="ECO:0000256" key="7">
    <source>
        <dbReference type="ARBA" id="ARBA00022598"/>
    </source>
</evidence>
<keyword evidence="10" id="KW-0067">ATP-binding</keyword>
<dbReference type="EMBL" id="GIIL01004866">
    <property type="protein sequence ID" value="NOV48592.1"/>
    <property type="molecule type" value="Transcribed_RNA"/>
</dbReference>
<dbReference type="GO" id="GO:0009328">
    <property type="term" value="C:phenylalanine-tRNA ligase complex"/>
    <property type="evidence" value="ECO:0007669"/>
    <property type="project" value="TreeGrafter"/>
</dbReference>
<dbReference type="InterPro" id="IPR004529">
    <property type="entry name" value="Phe-tRNA-synth_IIc_asu"/>
</dbReference>
<dbReference type="NCBIfam" id="NF003210">
    <property type="entry name" value="PRK04172.1"/>
    <property type="match status" value="1"/>
</dbReference>
<dbReference type="GO" id="GO:0005829">
    <property type="term" value="C:cytosol"/>
    <property type="evidence" value="ECO:0007669"/>
    <property type="project" value="TreeGrafter"/>
</dbReference>
<evidence type="ECO:0000256" key="3">
    <source>
        <dbReference type="ARBA" id="ARBA00006703"/>
    </source>
</evidence>
<evidence type="ECO:0000256" key="4">
    <source>
        <dbReference type="ARBA" id="ARBA00011209"/>
    </source>
</evidence>
<evidence type="ECO:0000259" key="16">
    <source>
        <dbReference type="PROSITE" id="PS50862"/>
    </source>
</evidence>
<organism evidence="17">
    <name type="scientific">Xenopsylla cheopis</name>
    <name type="common">Oriental rat flea</name>
    <name type="synonym">Pulex cheopis</name>
    <dbReference type="NCBI Taxonomy" id="163159"/>
    <lineage>
        <taxon>Eukaryota</taxon>
        <taxon>Metazoa</taxon>
        <taxon>Ecdysozoa</taxon>
        <taxon>Arthropoda</taxon>
        <taxon>Hexapoda</taxon>
        <taxon>Insecta</taxon>
        <taxon>Pterygota</taxon>
        <taxon>Neoptera</taxon>
        <taxon>Endopterygota</taxon>
        <taxon>Siphonaptera</taxon>
        <taxon>Pulicidae</taxon>
        <taxon>Xenopsyllinae</taxon>
        <taxon>Xenopsylla</taxon>
    </lineage>
</organism>
<name>A0A6M2DQY0_XENCH</name>
<evidence type="ECO:0000256" key="1">
    <source>
        <dbReference type="ARBA" id="ARBA00001946"/>
    </source>
</evidence>
<proteinExistence type="inferred from homology"/>
<dbReference type="EC" id="6.1.1.20" evidence="5"/>
<sequence length="496" mass="55910">MSDLIENLLNYVNEHDGVNTLDLVSAFGVDHQKIVGALKSIEATGNVLSTKSVTTTVWELTEEGKMIAENGSHEANLYKSISNEGVKQPDLMKIPNSKIGFSKAMSLGWILIDKSGGVPIVKKRVDSITDVTQQHLQSILSGNFDDSSVPHNMKIEYKKRKLMQEIQIKSFLLSKGEEFRTSICKNEADLTVEMLVGDLWKNLNFKPYNFNALGYSPDSGHLHPLLKVRSEFRQIFLEMGFSEMPTNNYVESSFWNFDSLFQPQQHPARDAHDTFFISDPALCENFPNSYLEKVKQVHSKGGYGSQGYGYDWKLNEAKKNLLRTHTTAVSARMLYKLAQDPEGFKPVKYFSIDRVFRNETLDATHLAEFHQVEGVVADRGLALGDLIGVLYEFFSKLGITQLEFKPAYNPYTEPSMEIFCYHPGLGKWIEVGNSGIFRPEMLLPMGLPEDVNVIAWGLSLERPTMIKYGINNIRDLVGPKVDLQMVKDGSICRLGN</sequence>
<dbReference type="InterPro" id="IPR040725">
    <property type="entry name" value="PheRS_DBD3"/>
</dbReference>
<evidence type="ECO:0000256" key="6">
    <source>
        <dbReference type="ARBA" id="ARBA00022490"/>
    </source>
</evidence>
<dbReference type="NCBIfam" id="TIGR00468">
    <property type="entry name" value="pheS"/>
    <property type="match status" value="1"/>
</dbReference>
<dbReference type="Pfam" id="PF18553">
    <property type="entry name" value="PheRS_DBD3"/>
    <property type="match status" value="1"/>
</dbReference>
<dbReference type="FunFam" id="3.30.930.10:FF:000033">
    <property type="entry name" value="Phenylalanine--tRNA ligase alpha subunit"/>
    <property type="match status" value="1"/>
</dbReference>
<evidence type="ECO:0000256" key="9">
    <source>
        <dbReference type="ARBA" id="ARBA00022741"/>
    </source>
</evidence>
<dbReference type="GO" id="GO:0004826">
    <property type="term" value="F:phenylalanine-tRNA ligase activity"/>
    <property type="evidence" value="ECO:0007669"/>
    <property type="project" value="UniProtKB-EC"/>
</dbReference>
<evidence type="ECO:0000256" key="13">
    <source>
        <dbReference type="ARBA" id="ARBA00023146"/>
    </source>
</evidence>
<dbReference type="GO" id="GO:0006432">
    <property type="term" value="P:phenylalanyl-tRNA aminoacylation"/>
    <property type="evidence" value="ECO:0007669"/>
    <property type="project" value="InterPro"/>
</dbReference>
<evidence type="ECO:0000256" key="11">
    <source>
        <dbReference type="ARBA" id="ARBA00022842"/>
    </source>
</evidence>
<feature type="domain" description="Aminoacyl-transfer RNA synthetases class-II family profile" evidence="16">
    <location>
        <begin position="227"/>
        <end position="479"/>
    </location>
</feature>
<dbReference type="PANTHER" id="PTHR11538:SF40">
    <property type="entry name" value="PHENYLALANINE--TRNA LIGASE ALPHA SUBUNIT"/>
    <property type="match status" value="1"/>
</dbReference>
<accession>A0A6M2DQY0</accession>
<dbReference type="GO" id="GO:0000049">
    <property type="term" value="F:tRNA binding"/>
    <property type="evidence" value="ECO:0007669"/>
    <property type="project" value="InterPro"/>
</dbReference>
<dbReference type="Pfam" id="PF18554">
    <property type="entry name" value="PheRS_DBD2"/>
    <property type="match status" value="1"/>
</dbReference>
<dbReference type="GO" id="GO:0005524">
    <property type="term" value="F:ATP binding"/>
    <property type="evidence" value="ECO:0007669"/>
    <property type="project" value="UniProtKB-KW"/>
</dbReference>
<dbReference type="PANTHER" id="PTHR11538">
    <property type="entry name" value="PHENYLALANYL-TRNA SYNTHETASE"/>
    <property type="match status" value="1"/>
</dbReference>
<dbReference type="InterPro" id="IPR045864">
    <property type="entry name" value="aa-tRNA-synth_II/BPL/LPL"/>
</dbReference>
<comment type="subunit">
    <text evidence="4">Tetramer of two alpha and two beta subunits.</text>
</comment>
<evidence type="ECO:0000256" key="5">
    <source>
        <dbReference type="ARBA" id="ARBA00012814"/>
    </source>
</evidence>
<dbReference type="Pfam" id="PF18552">
    <property type="entry name" value="PheRS_DBD1"/>
    <property type="match status" value="1"/>
</dbReference>
<evidence type="ECO:0000256" key="2">
    <source>
        <dbReference type="ARBA" id="ARBA00004496"/>
    </source>
</evidence>
<comment type="catalytic activity">
    <reaction evidence="15">
        <text>tRNA(Phe) + L-phenylalanine + ATP = L-phenylalanyl-tRNA(Phe) + AMP + diphosphate + H(+)</text>
        <dbReference type="Rhea" id="RHEA:19413"/>
        <dbReference type="Rhea" id="RHEA-COMP:9668"/>
        <dbReference type="Rhea" id="RHEA-COMP:9699"/>
        <dbReference type="ChEBI" id="CHEBI:15378"/>
        <dbReference type="ChEBI" id="CHEBI:30616"/>
        <dbReference type="ChEBI" id="CHEBI:33019"/>
        <dbReference type="ChEBI" id="CHEBI:58095"/>
        <dbReference type="ChEBI" id="CHEBI:78442"/>
        <dbReference type="ChEBI" id="CHEBI:78531"/>
        <dbReference type="ChEBI" id="CHEBI:456215"/>
        <dbReference type="EC" id="6.1.1.20"/>
    </reaction>
</comment>
<comment type="cofactor">
    <cofactor evidence="1">
        <name>Mg(2+)</name>
        <dbReference type="ChEBI" id="CHEBI:18420"/>
    </cofactor>
</comment>
<dbReference type="SUPFAM" id="SSF55681">
    <property type="entry name" value="Class II aaRS and biotin synthetases"/>
    <property type="match status" value="1"/>
</dbReference>
<keyword evidence="8" id="KW-0479">Metal-binding</keyword>
<dbReference type="InterPro" id="IPR006195">
    <property type="entry name" value="aa-tRNA-synth_II"/>
</dbReference>
<evidence type="ECO:0000256" key="10">
    <source>
        <dbReference type="ARBA" id="ARBA00022840"/>
    </source>
</evidence>
<dbReference type="Gene3D" id="3.30.1370.240">
    <property type="match status" value="1"/>
</dbReference>
<keyword evidence="7 17" id="KW-0436">Ligase</keyword>